<reference evidence="2 3" key="1">
    <citation type="journal article" date="2017" name="Syst. Appl. Microbiol.">
        <title>Soybeans inoculated with root zone soils of Canadian native legumes harbour diverse and novel Bradyrhizobium spp. that possess agricultural potential.</title>
        <authorList>
            <person name="Bromfield E.S.P."/>
            <person name="Cloutier S."/>
            <person name="Tambong J.T."/>
            <person name="Tran Thi T.V."/>
        </authorList>
    </citation>
    <scope>NUCLEOTIDE SEQUENCE [LARGE SCALE GENOMIC DNA]</scope>
    <source>
        <strain evidence="2 3">323S2</strain>
    </source>
</reference>
<dbReference type="Proteomes" id="UP000564836">
    <property type="component" value="Chromosome"/>
</dbReference>
<organism evidence="1">
    <name type="scientific">Bradyrhizobium barranii subsp. barranii</name>
    <dbReference type="NCBI Taxonomy" id="2823807"/>
    <lineage>
        <taxon>Bacteria</taxon>
        <taxon>Pseudomonadati</taxon>
        <taxon>Pseudomonadota</taxon>
        <taxon>Alphaproteobacteria</taxon>
        <taxon>Hyphomicrobiales</taxon>
        <taxon>Nitrobacteraceae</taxon>
        <taxon>Bradyrhizobium</taxon>
        <taxon>Bradyrhizobium barranii</taxon>
    </lineage>
</organism>
<dbReference type="RefSeq" id="WP_166352147.1">
    <property type="nucleotide sequence ID" value="NZ_CP088280.1"/>
</dbReference>
<dbReference type="EMBL" id="JACBFH010000001">
    <property type="protein sequence ID" value="NYY93768.1"/>
    <property type="molecule type" value="Genomic_DNA"/>
</dbReference>
<protein>
    <submittedName>
        <fullName evidence="1">Uncharacterized protein</fullName>
    </submittedName>
</protein>
<dbReference type="EMBL" id="CP088280">
    <property type="protein sequence ID" value="UGX90331.1"/>
    <property type="molecule type" value="Genomic_DNA"/>
</dbReference>
<evidence type="ECO:0000313" key="1">
    <source>
        <dbReference type="EMBL" id="NYY93768.1"/>
    </source>
</evidence>
<reference evidence="1" key="2">
    <citation type="submission" date="2020-06" db="EMBL/GenBank/DDBJ databases">
        <title>Whole Genome Sequence of Bradyrhizobium sp. Strain 323S2.</title>
        <authorList>
            <person name="Bromfield E.S.P."/>
        </authorList>
    </citation>
    <scope>NUCLEOTIDE SEQUENCE [LARGE SCALE GENOMIC DNA]</scope>
    <source>
        <strain evidence="1">323S2</strain>
    </source>
</reference>
<proteinExistence type="predicted"/>
<accession>A0A7Z0TPT8</accession>
<evidence type="ECO:0000313" key="3">
    <source>
        <dbReference type="Proteomes" id="UP000564836"/>
    </source>
</evidence>
<gene>
    <name evidence="2" type="ORF">G6321_00031345</name>
    <name evidence="1" type="ORF">G6321_36925</name>
</gene>
<reference evidence="2 3" key="3">
    <citation type="journal article" date="2022" name="Int. J. Syst. Evol. Microbiol.">
        <title>Strains of Bradyrhizobium barranii sp. nov. associated with legumes native to Canada are symbionts of soybeans and belong to different subspecies (subsp. barranii subsp. nov. and subsp. apii subsp. nov.) and symbiovars (sv. glycinearum and sv. septentrionale).</title>
        <authorList>
            <person name="Bromfield E.S.P."/>
            <person name="Cloutier S."/>
            <person name="Wasai-Hara S."/>
            <person name="Minamisawa K."/>
        </authorList>
    </citation>
    <scope>NUCLEOTIDE SEQUENCE [LARGE SCALE GENOMIC DNA]</scope>
    <source>
        <strain evidence="2 3">323S2</strain>
    </source>
</reference>
<dbReference type="AlphaFoldDB" id="A0A7Z0TPT8"/>
<sequence>MTEDCDFHAALCEGPMGYSEQIRPTLLPPKPELAGTTVAQLLAISWPGTRPRFARPRSA</sequence>
<name>A0A7Z0TPT8_9BRAD</name>
<evidence type="ECO:0000313" key="2">
    <source>
        <dbReference type="EMBL" id="UGX90331.1"/>
    </source>
</evidence>